<keyword evidence="7" id="KW-0244">Early protein</keyword>
<comment type="function">
    <text evidence="1">Plays a role in the inhibition of host immune response. Binds specifically to transporters associated with antigen processing (TAP), thereby blocking peptide-binding and translocation by TAP as well as subsequent loading of peptides onto MHC class I molecules. Empty MHC I molecules are retained in the endoplasmic reticulum and ultimately directed to proteasomal degradation. In consequence, infected cells are masked for immune recognition by cytotoxic T-lymphocytes.</text>
</comment>
<gene>
    <name evidence="20" type="primary">US12</name>
</gene>
<accession>A0A1X9WF61</accession>
<dbReference type="Pfam" id="PF05363">
    <property type="entry name" value="Herpes_US12"/>
    <property type="match status" value="1"/>
</dbReference>
<evidence type="ECO:0000313" key="20">
    <source>
        <dbReference type="EMBL" id="ARS01709.1"/>
    </source>
</evidence>
<reference evidence="20 21" key="1">
    <citation type="journal article" date="2017" name="Virology">
        <title>Genome sequence variation among isolates of monkey B virus (Macacine alphaherpesvirus 1) from captive macaques.</title>
        <authorList>
            <person name="Eberle R."/>
            <person name="Maxwell L.K."/>
            <person name="Nicholson S."/>
            <person name="Black D."/>
            <person name="Jones-Engel L."/>
        </authorList>
    </citation>
    <scope>NUCLEOTIDE SEQUENCE [LARGE SCALE GENOMIC DNA]</scope>
    <source>
        <strain evidence="20">8100812</strain>
    </source>
</reference>
<evidence type="ECO:0000256" key="1">
    <source>
        <dbReference type="ARBA" id="ARBA00002761"/>
    </source>
</evidence>
<feature type="region of interest" description="Disordered" evidence="19">
    <location>
        <begin position="40"/>
        <end position="81"/>
    </location>
</feature>
<evidence type="ECO:0000256" key="5">
    <source>
        <dbReference type="ARBA" id="ARBA00011403"/>
    </source>
</evidence>
<organism evidence="20 21">
    <name type="scientific">Macacine alphaherpesvirus 2</name>
    <dbReference type="NCBI Taxonomy" id="2845554"/>
    <lineage>
        <taxon>Viruses</taxon>
        <taxon>Duplodnaviria</taxon>
        <taxon>Heunggongvirae</taxon>
        <taxon>Peploviricota</taxon>
        <taxon>Herviviricetes</taxon>
        <taxon>Herpesvirales</taxon>
        <taxon>Orthoherpesviridae</taxon>
        <taxon>Alphaherpesvirinae</taxon>
        <taxon>Simplexvirus</taxon>
        <taxon>Simplexvirus macacinealpha2</taxon>
    </lineage>
</organism>
<feature type="compositionally biased region" description="Pro residues" evidence="19">
    <location>
        <begin position="51"/>
        <end position="60"/>
    </location>
</feature>
<evidence type="ECO:0000256" key="17">
    <source>
        <dbReference type="ARBA" id="ARBA00031504"/>
    </source>
</evidence>
<evidence type="ECO:0000256" key="8">
    <source>
        <dbReference type="ARBA" id="ARBA00022560"/>
    </source>
</evidence>
<evidence type="ECO:0000256" key="15">
    <source>
        <dbReference type="ARBA" id="ARBA00030443"/>
    </source>
</evidence>
<keyword evidence="10" id="KW-0945">Host-virus interaction</keyword>
<dbReference type="GO" id="GO:0042025">
    <property type="term" value="C:host cell nucleus"/>
    <property type="evidence" value="ECO:0007669"/>
    <property type="project" value="UniProtKB-SubCell"/>
</dbReference>
<evidence type="ECO:0000256" key="10">
    <source>
        <dbReference type="ARBA" id="ARBA00022581"/>
    </source>
</evidence>
<keyword evidence="11" id="KW-1107">Inhibition of host TAP by virus</keyword>
<protein>
    <recommendedName>
        <fullName evidence="6">ICP47 protein</fullName>
    </recommendedName>
    <alternativeName>
        <fullName evidence="17">Immediate-early protein IE12</fullName>
    </alternativeName>
    <alternativeName>
        <fullName evidence="15">Immediate-early-5</fullName>
    </alternativeName>
    <alternativeName>
        <fullName evidence="16">Infected cell protein 47</fullName>
    </alternativeName>
    <alternativeName>
        <fullName evidence="18">US12 protein</fullName>
    </alternativeName>
    <alternativeName>
        <fullName evidence="14">Vmw12</fullName>
    </alternativeName>
</protein>
<keyword evidence="8" id="KW-1080">Inhibition of host adaptive immune response by virus</keyword>
<comment type="subunit">
    <text evidence="5">Interacts with host TAP1 and TAP2; these interactions inhibit the loading of peptides onto MHC class I molecules.</text>
</comment>
<keyword evidence="9" id="KW-1048">Host nucleus</keyword>
<dbReference type="EMBL" id="KY628968">
    <property type="protein sequence ID" value="ARS01709.1"/>
    <property type="molecule type" value="Genomic_DNA"/>
</dbReference>
<dbReference type="Proteomes" id="UP000682190">
    <property type="component" value="Segment"/>
</dbReference>
<evidence type="ECO:0000256" key="9">
    <source>
        <dbReference type="ARBA" id="ARBA00022562"/>
    </source>
</evidence>
<name>A0A1X9WF61_9ALPH</name>
<evidence type="ECO:0000313" key="21">
    <source>
        <dbReference type="Proteomes" id="UP000682190"/>
    </source>
</evidence>
<feature type="compositionally biased region" description="Basic and acidic residues" evidence="19">
    <location>
        <begin position="40"/>
        <end position="50"/>
    </location>
</feature>
<keyword evidence="12" id="KW-1035">Host cytoplasm</keyword>
<evidence type="ECO:0000256" key="16">
    <source>
        <dbReference type="ARBA" id="ARBA00031342"/>
    </source>
</evidence>
<keyword evidence="13" id="KW-0899">Viral immunoevasion</keyword>
<sequence>MSSQYLAVVDDYLHHQSQRYRTYVDLRRNLQAYADEERREAAKMIADPDRPLLPPPPAPCDLPSVSAHDVAPPSAPTTASS</sequence>
<dbReference type="GO" id="GO:0039588">
    <property type="term" value="P:symbiont-mediated suppression of host antigen processing and presentation"/>
    <property type="evidence" value="ECO:0007669"/>
    <property type="project" value="UniProtKB-KW"/>
</dbReference>
<evidence type="ECO:0000256" key="18">
    <source>
        <dbReference type="ARBA" id="ARBA00032521"/>
    </source>
</evidence>
<evidence type="ECO:0000256" key="3">
    <source>
        <dbReference type="ARBA" id="ARBA00004192"/>
    </source>
</evidence>
<evidence type="ECO:0000256" key="4">
    <source>
        <dbReference type="ARBA" id="ARBA00007036"/>
    </source>
</evidence>
<evidence type="ECO:0000256" key="2">
    <source>
        <dbReference type="ARBA" id="ARBA00004147"/>
    </source>
</evidence>
<keyword evidence="21" id="KW-1185">Reference proteome</keyword>
<evidence type="ECO:0000256" key="19">
    <source>
        <dbReference type="SAM" id="MobiDB-lite"/>
    </source>
</evidence>
<dbReference type="InterPro" id="IPR008026">
    <property type="entry name" value="Herpes_ICP47"/>
</dbReference>
<proteinExistence type="inferred from homology"/>
<comment type="subcellular location">
    <subcellularLocation>
        <location evidence="3">Host cytoplasm</location>
    </subcellularLocation>
    <subcellularLocation>
        <location evidence="2">Host nucleus</location>
    </subcellularLocation>
</comment>
<comment type="similarity">
    <text evidence="4">Belongs to the herpesviridae US12 family.</text>
</comment>
<evidence type="ECO:0000256" key="6">
    <source>
        <dbReference type="ARBA" id="ARBA00021711"/>
    </source>
</evidence>
<evidence type="ECO:0000256" key="14">
    <source>
        <dbReference type="ARBA" id="ARBA00030047"/>
    </source>
</evidence>
<evidence type="ECO:0000256" key="13">
    <source>
        <dbReference type="ARBA" id="ARBA00023280"/>
    </source>
</evidence>
<evidence type="ECO:0000256" key="7">
    <source>
        <dbReference type="ARBA" id="ARBA00022518"/>
    </source>
</evidence>
<dbReference type="GO" id="GO:0030430">
    <property type="term" value="C:host cell cytoplasm"/>
    <property type="evidence" value="ECO:0007669"/>
    <property type="project" value="UniProtKB-SubCell"/>
</dbReference>
<evidence type="ECO:0000256" key="12">
    <source>
        <dbReference type="ARBA" id="ARBA00023200"/>
    </source>
</evidence>
<evidence type="ECO:0000256" key="11">
    <source>
        <dbReference type="ARBA" id="ARBA00022718"/>
    </source>
</evidence>